<keyword evidence="2" id="KW-0560">Oxidoreductase</keyword>
<dbReference type="PANTHER" id="PTHR48106">
    <property type="entry name" value="QUINONE OXIDOREDUCTASE PIG3-RELATED"/>
    <property type="match status" value="1"/>
</dbReference>
<keyword evidence="1" id="KW-0521">NADP</keyword>
<feature type="domain" description="Enoyl reductase (ER)" evidence="3">
    <location>
        <begin position="10"/>
        <end position="323"/>
    </location>
</feature>
<accession>A0A942E884</accession>
<dbReference type="InterPro" id="IPR013149">
    <property type="entry name" value="ADH-like_C"/>
</dbReference>
<dbReference type="InterPro" id="IPR036291">
    <property type="entry name" value="NAD(P)-bd_dom_sf"/>
</dbReference>
<sequence>MRAAIYETFGNPADVTKLGDVAQPNPGAGEVRIRTILSPIHNHDLWTTRGSYGYKPTLPAIGGTEAVGTIDAVGEGVDAALVGKRVAAAGIHGTWAEFFIAQATGIVPLPDVISDEAAAQLIAMPFSAISLLDFLTVKQGDWIVQTAANGAVGKVLAALTAERGIGLVNLVRRQEAVQELTDLGMTNIVVTSDADWIDQVKAITGPDGARAAVDSVGGAVGAGLVDVLGEAGELVVFGTATGEPMPLNSGAIIFKHITIKGFWGAKVGAAMAAEKKGKLIGELVTLAAQGKLPLPVGGIFDLADAAKAMDAALVPGRAGKVLLRA</sequence>
<dbReference type="PANTHER" id="PTHR48106:SF2">
    <property type="entry name" value="ZN2+-BINDING DEHYDROGENASE"/>
    <property type="match status" value="1"/>
</dbReference>
<dbReference type="InterPro" id="IPR020843">
    <property type="entry name" value="ER"/>
</dbReference>
<organism evidence="4 5">
    <name type="scientific">Devosia litorisediminis</name>
    <dbReference type="NCBI Taxonomy" id="2829817"/>
    <lineage>
        <taxon>Bacteria</taxon>
        <taxon>Pseudomonadati</taxon>
        <taxon>Pseudomonadota</taxon>
        <taxon>Alphaproteobacteria</taxon>
        <taxon>Hyphomicrobiales</taxon>
        <taxon>Devosiaceae</taxon>
        <taxon>Devosia</taxon>
    </lineage>
</organism>
<dbReference type="Pfam" id="PF00107">
    <property type="entry name" value="ADH_zinc_N"/>
    <property type="match status" value="1"/>
</dbReference>
<evidence type="ECO:0000256" key="2">
    <source>
        <dbReference type="ARBA" id="ARBA00023002"/>
    </source>
</evidence>
<dbReference type="SUPFAM" id="SSF50129">
    <property type="entry name" value="GroES-like"/>
    <property type="match status" value="1"/>
</dbReference>
<dbReference type="EMBL" id="JAGXTP010000001">
    <property type="protein sequence ID" value="MBS3849341.1"/>
    <property type="molecule type" value="Genomic_DNA"/>
</dbReference>
<dbReference type="SUPFAM" id="SSF51735">
    <property type="entry name" value="NAD(P)-binding Rossmann-fold domains"/>
    <property type="match status" value="1"/>
</dbReference>
<dbReference type="RefSeq" id="WP_212658824.1">
    <property type="nucleotide sequence ID" value="NZ_JAGXTP010000001.1"/>
</dbReference>
<dbReference type="InterPro" id="IPR013154">
    <property type="entry name" value="ADH-like_N"/>
</dbReference>
<dbReference type="AlphaFoldDB" id="A0A942E884"/>
<dbReference type="SMART" id="SM00829">
    <property type="entry name" value="PKS_ER"/>
    <property type="match status" value="1"/>
</dbReference>
<keyword evidence="5" id="KW-1185">Reference proteome</keyword>
<dbReference type="Gene3D" id="3.90.180.10">
    <property type="entry name" value="Medium-chain alcohol dehydrogenases, catalytic domain"/>
    <property type="match status" value="1"/>
</dbReference>
<evidence type="ECO:0000313" key="5">
    <source>
        <dbReference type="Proteomes" id="UP000678281"/>
    </source>
</evidence>
<protein>
    <submittedName>
        <fullName evidence="4">Zinc-binding dehydrogenase</fullName>
    </submittedName>
</protein>
<dbReference type="InterPro" id="IPR011032">
    <property type="entry name" value="GroES-like_sf"/>
</dbReference>
<proteinExistence type="predicted"/>
<dbReference type="GO" id="GO:0016651">
    <property type="term" value="F:oxidoreductase activity, acting on NAD(P)H"/>
    <property type="evidence" value="ECO:0007669"/>
    <property type="project" value="TreeGrafter"/>
</dbReference>
<dbReference type="Proteomes" id="UP000678281">
    <property type="component" value="Unassembled WGS sequence"/>
</dbReference>
<gene>
    <name evidence="4" type="ORF">KD146_11600</name>
</gene>
<dbReference type="Pfam" id="PF08240">
    <property type="entry name" value="ADH_N"/>
    <property type="match status" value="1"/>
</dbReference>
<evidence type="ECO:0000259" key="3">
    <source>
        <dbReference type="SMART" id="SM00829"/>
    </source>
</evidence>
<reference evidence="4" key="1">
    <citation type="submission" date="2021-04" db="EMBL/GenBank/DDBJ databases">
        <title>Devosia litorisediminis sp. nov., isolated from a sand dune.</title>
        <authorList>
            <person name="Park S."/>
            <person name="Yoon J.-H."/>
        </authorList>
    </citation>
    <scope>NUCLEOTIDE SEQUENCE</scope>
    <source>
        <strain evidence="4">BSSL-BM10</strain>
    </source>
</reference>
<dbReference type="Gene3D" id="3.40.50.720">
    <property type="entry name" value="NAD(P)-binding Rossmann-like Domain"/>
    <property type="match status" value="1"/>
</dbReference>
<dbReference type="GO" id="GO:0070402">
    <property type="term" value="F:NADPH binding"/>
    <property type="evidence" value="ECO:0007669"/>
    <property type="project" value="TreeGrafter"/>
</dbReference>
<dbReference type="CDD" id="cd08292">
    <property type="entry name" value="ETR_like_2"/>
    <property type="match status" value="1"/>
</dbReference>
<evidence type="ECO:0000313" key="4">
    <source>
        <dbReference type="EMBL" id="MBS3849341.1"/>
    </source>
</evidence>
<name>A0A942E884_9HYPH</name>
<comment type="caution">
    <text evidence="4">The sequence shown here is derived from an EMBL/GenBank/DDBJ whole genome shotgun (WGS) entry which is preliminary data.</text>
</comment>
<evidence type="ECO:0000256" key="1">
    <source>
        <dbReference type="ARBA" id="ARBA00022857"/>
    </source>
</evidence>